<comment type="similarity">
    <text evidence="1 3">Belongs to the GcvH family.</text>
</comment>
<feature type="modified residue" description="N6-lipoyllysine" evidence="3 4">
    <location>
        <position position="62"/>
    </location>
</feature>
<keyword evidence="2 3" id="KW-0450">Lipoyl</keyword>
<dbReference type="PROSITE" id="PS00189">
    <property type="entry name" value="LIPOYL"/>
    <property type="match status" value="1"/>
</dbReference>
<evidence type="ECO:0000313" key="6">
    <source>
        <dbReference type="EMBL" id="QBI21604.1"/>
    </source>
</evidence>
<dbReference type="InterPro" id="IPR003016">
    <property type="entry name" value="2-oxoA_DH_lipoyl-BS"/>
</dbReference>
<dbReference type="PANTHER" id="PTHR11715:SF3">
    <property type="entry name" value="GLYCINE CLEAVAGE SYSTEM H PROTEIN-RELATED"/>
    <property type="match status" value="1"/>
</dbReference>
<evidence type="ECO:0000256" key="4">
    <source>
        <dbReference type="PIRSR" id="PIRSR617453-50"/>
    </source>
</evidence>
<dbReference type="GO" id="GO:0005829">
    <property type="term" value="C:cytosol"/>
    <property type="evidence" value="ECO:0007669"/>
    <property type="project" value="TreeGrafter"/>
</dbReference>
<dbReference type="GO" id="GO:0005960">
    <property type="term" value="C:glycine cleavage complex"/>
    <property type="evidence" value="ECO:0007669"/>
    <property type="project" value="InterPro"/>
</dbReference>
<dbReference type="Pfam" id="PF01597">
    <property type="entry name" value="GCV_H"/>
    <property type="match status" value="1"/>
</dbReference>
<comment type="subunit">
    <text evidence="3">The glycine cleavage system is composed of four proteins: P, T, L and H.</text>
</comment>
<dbReference type="GO" id="GO:0019464">
    <property type="term" value="P:glycine decarboxylation via glycine cleavage system"/>
    <property type="evidence" value="ECO:0007669"/>
    <property type="project" value="UniProtKB-UniRule"/>
</dbReference>
<protein>
    <recommendedName>
        <fullName evidence="3">Glycine cleavage system H protein</fullName>
    </recommendedName>
</protein>
<proteinExistence type="inferred from homology"/>
<dbReference type="EMBL" id="CP036402">
    <property type="protein sequence ID" value="QBI21604.1"/>
    <property type="molecule type" value="Genomic_DNA"/>
</dbReference>
<evidence type="ECO:0000256" key="2">
    <source>
        <dbReference type="ARBA" id="ARBA00022823"/>
    </source>
</evidence>
<accession>A0A411YK64</accession>
<keyword evidence="7" id="KW-1185">Reference proteome</keyword>
<dbReference type="InterPro" id="IPR011053">
    <property type="entry name" value="Single_hybrid_motif"/>
</dbReference>
<name>A0A411YK64_9ACTN</name>
<dbReference type="PANTHER" id="PTHR11715">
    <property type="entry name" value="GLYCINE CLEAVAGE SYSTEM H PROTEIN"/>
    <property type="match status" value="1"/>
</dbReference>
<sequence>MDPDDRKYSEEHEWALADGGRVVVGVTDYAQDALGDVVYVDLPEPGTRVEAGKAFGEIESTKSVSDLYAPVSGAIADRNAALEQNPEIVNSDPYGDGWLVVIDADDTSQLDAFMDAGAYAQLIADS</sequence>
<evidence type="ECO:0000259" key="5">
    <source>
        <dbReference type="PROSITE" id="PS50968"/>
    </source>
</evidence>
<dbReference type="Gene3D" id="2.40.50.100">
    <property type="match status" value="1"/>
</dbReference>
<dbReference type="SUPFAM" id="SSF51230">
    <property type="entry name" value="Single hybrid motif"/>
    <property type="match status" value="1"/>
</dbReference>
<evidence type="ECO:0000256" key="3">
    <source>
        <dbReference type="HAMAP-Rule" id="MF_00272"/>
    </source>
</evidence>
<dbReference type="HAMAP" id="MF_00272">
    <property type="entry name" value="GcvH"/>
    <property type="match status" value="1"/>
</dbReference>
<dbReference type="NCBIfam" id="NF002270">
    <property type="entry name" value="PRK01202.1"/>
    <property type="match status" value="1"/>
</dbReference>
<reference evidence="6 7" key="1">
    <citation type="submission" date="2019-01" db="EMBL/GenBank/DDBJ databases">
        <title>Egibacter rhizosphaerae EGI 80759T.</title>
        <authorList>
            <person name="Chen D.-D."/>
            <person name="Tian Y."/>
            <person name="Jiao J.-Y."/>
            <person name="Zhang X.-T."/>
            <person name="Zhang Y.-G."/>
            <person name="Zhang Y."/>
            <person name="Xiao M."/>
            <person name="Shu W.-S."/>
            <person name="Li W.-J."/>
        </authorList>
    </citation>
    <scope>NUCLEOTIDE SEQUENCE [LARGE SCALE GENOMIC DNA]</scope>
    <source>
        <strain evidence="6 7">EGI 80759</strain>
    </source>
</reference>
<dbReference type="InterPro" id="IPR017453">
    <property type="entry name" value="GCV_H_sub"/>
</dbReference>
<dbReference type="RefSeq" id="WP_131156596.1">
    <property type="nucleotide sequence ID" value="NZ_CP036402.1"/>
</dbReference>
<dbReference type="OrthoDB" id="9796712at2"/>
<dbReference type="PROSITE" id="PS50968">
    <property type="entry name" value="BIOTINYL_LIPOYL"/>
    <property type="match status" value="1"/>
</dbReference>
<dbReference type="AlphaFoldDB" id="A0A411YK64"/>
<dbReference type="InterPro" id="IPR002930">
    <property type="entry name" value="GCV_H"/>
</dbReference>
<evidence type="ECO:0000256" key="1">
    <source>
        <dbReference type="ARBA" id="ARBA00009249"/>
    </source>
</evidence>
<dbReference type="KEGG" id="erz:ER308_19900"/>
<organism evidence="6 7">
    <name type="scientific">Egibacter rhizosphaerae</name>
    <dbReference type="NCBI Taxonomy" id="1670831"/>
    <lineage>
        <taxon>Bacteria</taxon>
        <taxon>Bacillati</taxon>
        <taxon>Actinomycetota</taxon>
        <taxon>Nitriliruptoria</taxon>
        <taxon>Egibacterales</taxon>
        <taxon>Egibacteraceae</taxon>
        <taxon>Egibacter</taxon>
    </lineage>
</organism>
<dbReference type="NCBIfam" id="TIGR00527">
    <property type="entry name" value="gcvH"/>
    <property type="match status" value="1"/>
</dbReference>
<dbReference type="GO" id="GO:0009249">
    <property type="term" value="P:protein lipoylation"/>
    <property type="evidence" value="ECO:0007669"/>
    <property type="project" value="TreeGrafter"/>
</dbReference>
<feature type="domain" description="Lipoyl-binding" evidence="5">
    <location>
        <begin position="21"/>
        <end position="103"/>
    </location>
</feature>
<comment type="function">
    <text evidence="3">The glycine cleavage system catalyzes the degradation of glycine. The H protein shuttles the methylamine group of glycine from the P protein to the T protein.</text>
</comment>
<evidence type="ECO:0000313" key="7">
    <source>
        <dbReference type="Proteomes" id="UP000291469"/>
    </source>
</evidence>
<comment type="cofactor">
    <cofactor evidence="3">
        <name>(R)-lipoate</name>
        <dbReference type="ChEBI" id="CHEBI:83088"/>
    </cofactor>
    <text evidence="3">Binds 1 lipoyl cofactor covalently.</text>
</comment>
<gene>
    <name evidence="3 6" type="primary">gcvH</name>
    <name evidence="6" type="ORF">ER308_19900</name>
</gene>
<dbReference type="CDD" id="cd06848">
    <property type="entry name" value="GCS_H"/>
    <property type="match status" value="1"/>
</dbReference>
<dbReference type="InterPro" id="IPR033753">
    <property type="entry name" value="GCV_H/Fam206"/>
</dbReference>
<dbReference type="Proteomes" id="UP000291469">
    <property type="component" value="Chromosome"/>
</dbReference>
<dbReference type="InterPro" id="IPR000089">
    <property type="entry name" value="Biotin_lipoyl"/>
</dbReference>